<evidence type="ECO:0000256" key="1">
    <source>
        <dbReference type="ARBA" id="ARBA00022603"/>
    </source>
</evidence>
<feature type="domain" description="Methyltransferase" evidence="4">
    <location>
        <begin position="143"/>
        <end position="230"/>
    </location>
</feature>
<name>A0A1N7K6B9_9RHOB</name>
<dbReference type="GO" id="GO:0032259">
    <property type="term" value="P:methylation"/>
    <property type="evidence" value="ECO:0007669"/>
    <property type="project" value="UniProtKB-KW"/>
</dbReference>
<accession>A0A1N7K6B9</accession>
<feature type="repeat" description="TPR" evidence="3">
    <location>
        <begin position="47"/>
        <end position="79"/>
    </location>
</feature>
<evidence type="ECO:0000256" key="2">
    <source>
        <dbReference type="ARBA" id="ARBA00022679"/>
    </source>
</evidence>
<dbReference type="PANTHER" id="PTHR43861">
    <property type="entry name" value="TRANS-ACONITATE 2-METHYLTRANSFERASE-RELATED"/>
    <property type="match status" value="1"/>
</dbReference>
<dbReference type="InterPro" id="IPR041698">
    <property type="entry name" value="Methyltransf_25"/>
</dbReference>
<keyword evidence="1 5" id="KW-0489">Methyltransferase</keyword>
<keyword evidence="3" id="KW-0802">TPR repeat</keyword>
<dbReference type="InterPro" id="IPR011990">
    <property type="entry name" value="TPR-like_helical_dom_sf"/>
</dbReference>
<dbReference type="InterPro" id="IPR029063">
    <property type="entry name" value="SAM-dependent_MTases_sf"/>
</dbReference>
<dbReference type="SUPFAM" id="SSF53335">
    <property type="entry name" value="S-adenosyl-L-methionine-dependent methyltransferases"/>
    <property type="match status" value="1"/>
</dbReference>
<dbReference type="InterPro" id="IPR019734">
    <property type="entry name" value="TPR_rpt"/>
</dbReference>
<dbReference type="AlphaFoldDB" id="A0A1N7K6B9"/>
<reference evidence="6" key="1">
    <citation type="submission" date="2017-01" db="EMBL/GenBank/DDBJ databases">
        <authorList>
            <person name="Varghese N."/>
            <person name="Submissions S."/>
        </authorList>
    </citation>
    <scope>NUCLEOTIDE SEQUENCE [LARGE SCALE GENOMIC DNA]</scope>
    <source>
        <strain evidence="6">DSM 19945</strain>
    </source>
</reference>
<keyword evidence="6" id="KW-1185">Reference proteome</keyword>
<dbReference type="CDD" id="cd02440">
    <property type="entry name" value="AdoMet_MTases"/>
    <property type="match status" value="1"/>
</dbReference>
<evidence type="ECO:0000313" key="5">
    <source>
        <dbReference type="EMBL" id="SIS57108.1"/>
    </source>
</evidence>
<dbReference type="Gene3D" id="3.40.50.150">
    <property type="entry name" value="Vaccinia Virus protein VP39"/>
    <property type="match status" value="1"/>
</dbReference>
<protein>
    <submittedName>
        <fullName evidence="5">Predicted methyltransferase, contains TPR repeat</fullName>
    </submittedName>
</protein>
<dbReference type="OrthoDB" id="9765084at2"/>
<evidence type="ECO:0000259" key="4">
    <source>
        <dbReference type="Pfam" id="PF13649"/>
    </source>
</evidence>
<dbReference type="Gene3D" id="1.25.40.10">
    <property type="entry name" value="Tetratricopeptide repeat domain"/>
    <property type="match status" value="1"/>
</dbReference>
<organism evidence="5 6">
    <name type="scientific">Rhodobacter aestuarii</name>
    <dbReference type="NCBI Taxonomy" id="453582"/>
    <lineage>
        <taxon>Bacteria</taxon>
        <taxon>Pseudomonadati</taxon>
        <taxon>Pseudomonadota</taxon>
        <taxon>Alphaproteobacteria</taxon>
        <taxon>Rhodobacterales</taxon>
        <taxon>Rhodobacter group</taxon>
        <taxon>Rhodobacter</taxon>
    </lineage>
</organism>
<dbReference type="Proteomes" id="UP000186221">
    <property type="component" value="Unassembled WGS sequence"/>
</dbReference>
<gene>
    <name evidence="5" type="ORF">SAMN05421580_102265</name>
</gene>
<dbReference type="STRING" id="453582.SAMN05421580_102265"/>
<dbReference type="Pfam" id="PF13649">
    <property type="entry name" value="Methyltransf_25"/>
    <property type="match status" value="1"/>
</dbReference>
<sequence>MSTIQFSSGDLVADRRADYAEGLLASGDAVAAADLYTQALALAPGWAAGWFRLGDIRAEHGLPEAAEAFAEALRLDPADQMGAALRLELLNARPEAETMPSAFVETLFDQYAPRFDHALVDTLAYRAPQLLGAQITGPFGRALDLGCGTGLMGAELRPLCDWLEGWDISSQMLHEAGAKGLYDALSKCDLSDLPAPAQQWDLITAADVFAYLGALEQIIAWVALALAPAGRFAFTTEAHEGPEPLVLRESCRYAHAEAYLRDLLTQAGFAAQISRAELRQDRGQPIIGFVVHAERIGSAARRESDGEDMALA</sequence>
<dbReference type="PROSITE" id="PS50005">
    <property type="entry name" value="TPR"/>
    <property type="match status" value="1"/>
</dbReference>
<dbReference type="SUPFAM" id="SSF48452">
    <property type="entry name" value="TPR-like"/>
    <property type="match status" value="1"/>
</dbReference>
<dbReference type="PANTHER" id="PTHR43861:SF1">
    <property type="entry name" value="TRANS-ACONITATE 2-METHYLTRANSFERASE"/>
    <property type="match status" value="1"/>
</dbReference>
<dbReference type="RefSeq" id="WP_076483845.1">
    <property type="nucleotide sequence ID" value="NZ_FTOG01000002.1"/>
</dbReference>
<proteinExistence type="predicted"/>
<dbReference type="EMBL" id="FTOG01000002">
    <property type="protein sequence ID" value="SIS57108.1"/>
    <property type="molecule type" value="Genomic_DNA"/>
</dbReference>
<evidence type="ECO:0000256" key="3">
    <source>
        <dbReference type="PROSITE-ProRule" id="PRU00339"/>
    </source>
</evidence>
<keyword evidence="2 5" id="KW-0808">Transferase</keyword>
<dbReference type="GO" id="GO:0008168">
    <property type="term" value="F:methyltransferase activity"/>
    <property type="evidence" value="ECO:0007669"/>
    <property type="project" value="UniProtKB-KW"/>
</dbReference>
<evidence type="ECO:0000313" key="6">
    <source>
        <dbReference type="Proteomes" id="UP000186221"/>
    </source>
</evidence>